<name>A0A4D7JFK5_9BACT</name>
<dbReference type="Pfam" id="PF07228">
    <property type="entry name" value="SpoIIE"/>
    <property type="match status" value="1"/>
</dbReference>
<dbReference type="GO" id="GO:0016791">
    <property type="term" value="F:phosphatase activity"/>
    <property type="evidence" value="ECO:0007669"/>
    <property type="project" value="TreeGrafter"/>
</dbReference>
<dbReference type="InterPro" id="IPR036457">
    <property type="entry name" value="PPM-type-like_dom_sf"/>
</dbReference>
<dbReference type="SUPFAM" id="SSF55781">
    <property type="entry name" value="GAF domain-like"/>
    <property type="match status" value="1"/>
</dbReference>
<feature type="transmembrane region" description="Helical" evidence="2">
    <location>
        <begin position="147"/>
        <end position="167"/>
    </location>
</feature>
<dbReference type="Gene3D" id="3.30.450.40">
    <property type="match status" value="1"/>
</dbReference>
<dbReference type="EMBL" id="CP028923">
    <property type="protein sequence ID" value="QCK13467.1"/>
    <property type="molecule type" value="Genomic_DNA"/>
</dbReference>
<keyword evidence="1" id="KW-0378">Hydrolase</keyword>
<feature type="domain" description="PPM-type phosphatase" evidence="3">
    <location>
        <begin position="453"/>
        <end position="674"/>
    </location>
</feature>
<feature type="transmembrane region" description="Helical" evidence="2">
    <location>
        <begin position="244"/>
        <end position="267"/>
    </location>
</feature>
<keyword evidence="2" id="KW-0472">Membrane</keyword>
<proteinExistence type="predicted"/>
<dbReference type="Proteomes" id="UP000298616">
    <property type="component" value="Chromosome"/>
</dbReference>
<protein>
    <submittedName>
        <fullName evidence="4">Serine/threonine protein phosphatase</fullName>
    </submittedName>
</protein>
<reference evidence="4 5" key="1">
    <citation type="submission" date="2018-04" db="EMBL/GenBank/DDBJ databases">
        <title>Complete genome uncultured novel isolate.</title>
        <authorList>
            <person name="Merlino G."/>
        </authorList>
    </citation>
    <scope>NUCLEOTIDE SEQUENCE [LARGE SCALE GENOMIC DNA]</scope>
    <source>
        <strain evidence="5">R1DC9</strain>
    </source>
</reference>
<feature type="transmembrane region" description="Helical" evidence="2">
    <location>
        <begin position="179"/>
        <end position="197"/>
    </location>
</feature>
<feature type="transmembrane region" description="Helical" evidence="2">
    <location>
        <begin position="44"/>
        <end position="64"/>
    </location>
</feature>
<sequence length="675" mass="77262">MLSTKIIRRLVFFGALFSWIGLSVVDVVILFTTKNALAVNIENFFSRAFLDSFIIFLFVYYHFQVQRYASSNFIDLLWRVFITGLLAIFVSIGLSYFLSIFEGHSFAVNPFVLNIQYHINIGVICALLISSYHVFKRLILYQKTISLLRIWNVFEYTLLASVLLNFWDLEFTEPFSLSVFFFLTVMSIILSVNMKWVAYLNFNQKLKSILLLTLSGVYLYYFINLVLVRVNLEASITLLQSNVTIIALFTFVSVYVVFSVLVLLFNLPTSSVFEQKLGDVLRFKDLSQTFHSEQKDEFVFDVLLNSSMSAVLADAGWLEITEKGKELLLHYEISGSDIAAIKTNIDTSKDKKSSIFRRRKIYSLNKGAYKSVLVCPINIQGVSAGDLVLLKEVKDGFNKDMLEIIETFTAQAVISIENARLMEEAITTERYKEELKIAQKVSESLLPDRLIEHESYEITSFSQAADEVGGDYYDTFRIDEENIALVIADVSGKGTSAAFNMSQVKGVFHSLVPFGLDPIDFIVRANETLSRILEKNNFVTLSYFIVNTQEKSVRFVRAGHCPTLYYSKEEDRTFYFKNKGLGLGVIRKKEYLPFVQEIESIYQSGDIMVVYTDGITEATNPDGVEFGYDRLQHCLTRFKDLSALDIQDAIIREVYHFCDTNPLKDDYTMMVIKFK</sequence>
<feature type="transmembrane region" description="Helical" evidence="2">
    <location>
        <begin position="76"/>
        <end position="97"/>
    </location>
</feature>
<dbReference type="InterPro" id="IPR001932">
    <property type="entry name" value="PPM-type_phosphatase-like_dom"/>
</dbReference>
<evidence type="ECO:0000259" key="3">
    <source>
        <dbReference type="SMART" id="SM00331"/>
    </source>
</evidence>
<keyword evidence="5" id="KW-1185">Reference proteome</keyword>
<gene>
    <name evidence="4" type="ORF">DCC35_01215</name>
</gene>
<evidence type="ECO:0000313" key="4">
    <source>
        <dbReference type="EMBL" id="QCK13467.1"/>
    </source>
</evidence>
<evidence type="ECO:0000256" key="2">
    <source>
        <dbReference type="SAM" id="Phobius"/>
    </source>
</evidence>
<evidence type="ECO:0000313" key="5">
    <source>
        <dbReference type="Proteomes" id="UP000298616"/>
    </source>
</evidence>
<dbReference type="SUPFAM" id="SSF81606">
    <property type="entry name" value="PP2C-like"/>
    <property type="match status" value="1"/>
</dbReference>
<dbReference type="SMART" id="SM00331">
    <property type="entry name" value="PP2C_SIG"/>
    <property type="match status" value="1"/>
</dbReference>
<dbReference type="InterPro" id="IPR052016">
    <property type="entry name" value="Bact_Sigma-Reg"/>
</dbReference>
<keyword evidence="2" id="KW-0812">Transmembrane</keyword>
<dbReference type="KEGG" id="fpf:DCC35_01215"/>
<dbReference type="InterPro" id="IPR029016">
    <property type="entry name" value="GAF-like_dom_sf"/>
</dbReference>
<dbReference type="PANTHER" id="PTHR43156:SF2">
    <property type="entry name" value="STAGE II SPORULATION PROTEIN E"/>
    <property type="match status" value="1"/>
</dbReference>
<dbReference type="RefSeq" id="WP_137089062.1">
    <property type="nucleotide sequence ID" value="NZ_CP028923.1"/>
</dbReference>
<dbReference type="Gene3D" id="3.60.40.10">
    <property type="entry name" value="PPM-type phosphatase domain"/>
    <property type="match status" value="1"/>
</dbReference>
<dbReference type="PANTHER" id="PTHR43156">
    <property type="entry name" value="STAGE II SPORULATION PROTEIN E-RELATED"/>
    <property type="match status" value="1"/>
</dbReference>
<keyword evidence="2" id="KW-1133">Transmembrane helix</keyword>
<feature type="transmembrane region" description="Helical" evidence="2">
    <location>
        <begin position="12"/>
        <end position="32"/>
    </location>
</feature>
<organism evidence="4 5">
    <name type="scientific">Mangrovivirga cuniculi</name>
    <dbReference type="NCBI Taxonomy" id="2715131"/>
    <lineage>
        <taxon>Bacteria</taxon>
        <taxon>Pseudomonadati</taxon>
        <taxon>Bacteroidota</taxon>
        <taxon>Cytophagia</taxon>
        <taxon>Cytophagales</taxon>
        <taxon>Mangrovivirgaceae</taxon>
        <taxon>Mangrovivirga</taxon>
    </lineage>
</organism>
<feature type="transmembrane region" description="Helical" evidence="2">
    <location>
        <begin position="209"/>
        <end position="232"/>
    </location>
</feature>
<dbReference type="OrthoDB" id="9763484at2"/>
<dbReference type="AlphaFoldDB" id="A0A4D7JFK5"/>
<evidence type="ECO:0000256" key="1">
    <source>
        <dbReference type="ARBA" id="ARBA00022801"/>
    </source>
</evidence>
<accession>A0A4D7JFK5</accession>
<feature type="transmembrane region" description="Helical" evidence="2">
    <location>
        <begin position="117"/>
        <end position="135"/>
    </location>
</feature>